<dbReference type="Pfam" id="PF19798">
    <property type="entry name" value="Sulfotransfer_5"/>
    <property type="match status" value="1"/>
</dbReference>
<dbReference type="EMBL" id="WJHE01000637">
    <property type="protein sequence ID" value="MST33561.1"/>
    <property type="molecule type" value="Genomic_DNA"/>
</dbReference>
<evidence type="ECO:0000256" key="1">
    <source>
        <dbReference type="ARBA" id="ARBA00009320"/>
    </source>
</evidence>
<keyword evidence="2" id="KW-0378">Hydrolase</keyword>
<protein>
    <submittedName>
        <fullName evidence="2">HAD family hydrolase</fullName>
    </submittedName>
</protein>
<reference evidence="2 3" key="1">
    <citation type="submission" date="2019-11" db="EMBL/GenBank/DDBJ databases">
        <title>Acidiferrimicrobium australis gen. nov., sp. nov., an acidophilic and obligately heterotrophic, member of the Actinobacteria that catalyses dissimilatory oxido- reduction of iron isolated from metal-rich acidic water in Chile.</title>
        <authorList>
            <person name="Gonzalez D."/>
            <person name="Huber K."/>
            <person name="Hedrich S."/>
            <person name="Rojas-Villalobos C."/>
            <person name="Quatrini R."/>
            <person name="Dinamarca M.A."/>
            <person name="Schwarz A."/>
            <person name="Canales C."/>
            <person name="Nancucheo I."/>
        </authorList>
    </citation>
    <scope>NUCLEOTIDE SEQUENCE [LARGE SCALE GENOMIC DNA]</scope>
    <source>
        <strain evidence="2 3">USS-CCA1</strain>
    </source>
</reference>
<dbReference type="GO" id="GO:0016787">
    <property type="term" value="F:hydrolase activity"/>
    <property type="evidence" value="ECO:0007669"/>
    <property type="project" value="UniProtKB-KW"/>
</dbReference>
<dbReference type="InterPro" id="IPR050571">
    <property type="entry name" value="Class-IV_PLP-Dep_Aminotrnsfr"/>
</dbReference>
<dbReference type="PANTHER" id="PTHR42743">
    <property type="entry name" value="AMINO-ACID AMINOTRANSFERASE"/>
    <property type="match status" value="1"/>
</dbReference>
<comment type="caution">
    <text evidence="2">The sequence shown here is derived from an EMBL/GenBank/DDBJ whole genome shotgun (WGS) entry which is preliminary data.</text>
</comment>
<organism evidence="2 3">
    <name type="scientific">Acidiferrimicrobium australe</name>
    <dbReference type="NCBI Taxonomy" id="2664430"/>
    <lineage>
        <taxon>Bacteria</taxon>
        <taxon>Bacillati</taxon>
        <taxon>Actinomycetota</taxon>
        <taxon>Acidimicrobiia</taxon>
        <taxon>Acidimicrobiales</taxon>
        <taxon>Acidimicrobiaceae</taxon>
        <taxon>Acidiferrimicrobium</taxon>
    </lineage>
</organism>
<dbReference type="SUPFAM" id="SSF52540">
    <property type="entry name" value="P-loop containing nucleoside triphosphate hydrolases"/>
    <property type="match status" value="1"/>
</dbReference>
<gene>
    <name evidence="2" type="ORF">GHK86_12625</name>
</gene>
<dbReference type="Gene3D" id="3.40.50.300">
    <property type="entry name" value="P-loop containing nucleotide triphosphate hydrolases"/>
    <property type="match status" value="1"/>
</dbReference>
<dbReference type="PANTHER" id="PTHR42743:SF11">
    <property type="entry name" value="AMINODEOXYCHORISMATE LYASE"/>
    <property type="match status" value="1"/>
</dbReference>
<name>A0ABW9QVL5_9ACTN</name>
<accession>A0ABW9QVL5</accession>
<dbReference type="Proteomes" id="UP000437736">
    <property type="component" value="Unassembled WGS sequence"/>
</dbReference>
<evidence type="ECO:0000313" key="3">
    <source>
        <dbReference type="Proteomes" id="UP000437736"/>
    </source>
</evidence>
<keyword evidence="3" id="KW-1185">Reference proteome</keyword>
<sequence>MWSGPRTLSTALMRSFGSRADTVVVDEPLYAFYLQRTGLEHPGRTEILATQATDWRSVVAGLTTAPLPTGTRVHYQKHMTHHLLDEVDRSCLAGLRHAHLIREPRSLVASYARVRAEPTLADLGLVQQVELYERFGGPVLDAADLRRDPEGALRALCAALDLGWDPAMLSWAAGPRPTDGVWARYWYASVEASTGFRPPGHDAAAGGAEAATEPLPPPLARLVEVCQPLFERLRTARLTIHTPVEG</sequence>
<dbReference type="InterPro" id="IPR027417">
    <property type="entry name" value="P-loop_NTPase"/>
</dbReference>
<evidence type="ECO:0000313" key="2">
    <source>
        <dbReference type="EMBL" id="MST33561.1"/>
    </source>
</evidence>
<comment type="similarity">
    <text evidence="1">Belongs to the class-IV pyridoxal-phosphate-dependent aminotransferase family.</text>
</comment>
<proteinExistence type="inferred from homology"/>